<gene>
    <name evidence="1" type="ORF">BCB44BAC_00529</name>
</gene>
<reference evidence="1 2" key="1">
    <citation type="submission" date="2016-08" db="EMBL/GenBank/DDBJ databases">
        <authorList>
            <person name="Loux V."/>
            <person name="Rue O."/>
        </authorList>
    </citation>
    <scope>NUCLEOTIDE SEQUENCE [LARGE SCALE GENOMIC DNA]</scope>
    <source>
        <strain evidence="1 2">AFSSA_08CEB44bac</strain>
    </source>
</reference>
<name>A0AAX2CCC8_9BACI</name>
<dbReference type="Proteomes" id="UP000242164">
    <property type="component" value="Unassembled WGS sequence"/>
</dbReference>
<sequence length="18" mass="2031">MARRKNTSAESKLAVIKK</sequence>
<dbReference type="AlphaFoldDB" id="A0AAX2CCC8"/>
<dbReference type="EMBL" id="FMIK01000015">
    <property type="protein sequence ID" value="SCL84297.1"/>
    <property type="molecule type" value="Genomic_DNA"/>
</dbReference>
<proteinExistence type="predicted"/>
<comment type="caution">
    <text evidence="1">The sequence shown here is derived from an EMBL/GenBank/DDBJ whole genome shotgun (WGS) entry which is preliminary data.</text>
</comment>
<organism evidence="1 2">
    <name type="scientific">Bacillus cytotoxicus</name>
    <dbReference type="NCBI Taxonomy" id="580165"/>
    <lineage>
        <taxon>Bacteria</taxon>
        <taxon>Bacillati</taxon>
        <taxon>Bacillota</taxon>
        <taxon>Bacilli</taxon>
        <taxon>Bacillales</taxon>
        <taxon>Bacillaceae</taxon>
        <taxon>Bacillus</taxon>
        <taxon>Bacillus cereus group</taxon>
    </lineage>
</organism>
<accession>A0AAX2CCC8</accession>
<evidence type="ECO:0000313" key="2">
    <source>
        <dbReference type="Proteomes" id="UP000242164"/>
    </source>
</evidence>
<evidence type="ECO:0000313" key="1">
    <source>
        <dbReference type="EMBL" id="SCL84297.1"/>
    </source>
</evidence>
<protein>
    <submittedName>
        <fullName evidence="1">Uncharacterized protein</fullName>
    </submittedName>
</protein>